<comment type="caution">
    <text evidence="2">The sequence shown here is derived from an EMBL/GenBank/DDBJ whole genome shotgun (WGS) entry which is preliminary data.</text>
</comment>
<keyword evidence="1" id="KW-1133">Transmembrane helix</keyword>
<proteinExistence type="predicted"/>
<name>A0A0C2JB37_THEKT</name>
<feature type="transmembrane region" description="Helical" evidence="1">
    <location>
        <begin position="54"/>
        <end position="76"/>
    </location>
</feature>
<evidence type="ECO:0000256" key="1">
    <source>
        <dbReference type="SAM" id="Phobius"/>
    </source>
</evidence>
<keyword evidence="1" id="KW-0472">Membrane</keyword>
<reference evidence="2 3" key="1">
    <citation type="journal article" date="2014" name="Genome Biol. Evol.">
        <title>The genome of the myxosporean Thelohanellus kitauei shows adaptations to nutrient acquisition within its fish host.</title>
        <authorList>
            <person name="Yang Y."/>
            <person name="Xiong J."/>
            <person name="Zhou Z."/>
            <person name="Huo F."/>
            <person name="Miao W."/>
            <person name="Ran C."/>
            <person name="Liu Y."/>
            <person name="Zhang J."/>
            <person name="Feng J."/>
            <person name="Wang M."/>
            <person name="Wang M."/>
            <person name="Wang L."/>
            <person name="Yao B."/>
        </authorList>
    </citation>
    <scope>NUCLEOTIDE SEQUENCE [LARGE SCALE GENOMIC DNA]</scope>
    <source>
        <strain evidence="2">Wuqing</strain>
    </source>
</reference>
<dbReference type="Proteomes" id="UP000031668">
    <property type="component" value="Unassembled WGS sequence"/>
</dbReference>
<sequence length="99" mass="11636">MVIDLIIIIMGWRNSNYSQKFSLRLFGTELILLDSISRNHQIFRERSELSSNQINLLVLYITIVPNSALAGTVAPYRPLYMRPLLFRHLKIIYYTNCIF</sequence>
<evidence type="ECO:0000313" key="3">
    <source>
        <dbReference type="Proteomes" id="UP000031668"/>
    </source>
</evidence>
<protein>
    <submittedName>
        <fullName evidence="2">Uncharacterized protein</fullName>
    </submittedName>
</protein>
<gene>
    <name evidence="2" type="ORF">RF11_03151</name>
</gene>
<organism evidence="2 3">
    <name type="scientific">Thelohanellus kitauei</name>
    <name type="common">Myxosporean</name>
    <dbReference type="NCBI Taxonomy" id="669202"/>
    <lineage>
        <taxon>Eukaryota</taxon>
        <taxon>Metazoa</taxon>
        <taxon>Cnidaria</taxon>
        <taxon>Myxozoa</taxon>
        <taxon>Myxosporea</taxon>
        <taxon>Bivalvulida</taxon>
        <taxon>Platysporina</taxon>
        <taxon>Myxobolidae</taxon>
        <taxon>Thelohanellus</taxon>
    </lineage>
</organism>
<keyword evidence="1" id="KW-0812">Transmembrane</keyword>
<keyword evidence="3" id="KW-1185">Reference proteome</keyword>
<dbReference type="AlphaFoldDB" id="A0A0C2JB37"/>
<dbReference type="EMBL" id="JWZT01000046">
    <property type="protein sequence ID" value="KII75079.1"/>
    <property type="molecule type" value="Genomic_DNA"/>
</dbReference>
<evidence type="ECO:0000313" key="2">
    <source>
        <dbReference type="EMBL" id="KII75079.1"/>
    </source>
</evidence>
<accession>A0A0C2JB37</accession>